<dbReference type="InterPro" id="IPR058240">
    <property type="entry name" value="rSAM_sf"/>
</dbReference>
<keyword evidence="4" id="KW-0479">Metal-binding</keyword>
<dbReference type="PANTHER" id="PTHR11135:SF1">
    <property type="entry name" value="PROTEIN YHCC"/>
    <property type="match status" value="1"/>
</dbReference>
<dbReference type="AlphaFoldDB" id="A0A0C1QSM2"/>
<evidence type="ECO:0000256" key="3">
    <source>
        <dbReference type="ARBA" id="ARBA00022691"/>
    </source>
</evidence>
<dbReference type="SUPFAM" id="SSF102114">
    <property type="entry name" value="Radical SAM enzymes"/>
    <property type="match status" value="1"/>
</dbReference>
<protein>
    <submittedName>
        <fullName evidence="8">Radical SAM protein</fullName>
    </submittedName>
</protein>
<dbReference type="CDD" id="cd01335">
    <property type="entry name" value="Radical_SAM"/>
    <property type="match status" value="1"/>
</dbReference>
<dbReference type="Proteomes" id="UP000031433">
    <property type="component" value="Unassembled WGS sequence"/>
</dbReference>
<proteinExistence type="predicted"/>
<dbReference type="RefSeq" id="WP_039642862.1">
    <property type="nucleotide sequence ID" value="NZ_JXBL01000001.1"/>
</dbReference>
<sequence length="319" mass="35957">MSDLFIHPELRFHSYGTWLRRRFGCNVSKVNVDGGFTCPNRDGSRGTGGCIYCDNASFSPGGTVPDKSIELQMAEGMAYHRQRLGSEKFIVYFQKFTNTYAPVARLRDLYTRALSHPDVVGISVGTRPDALADEALELLADLAQEHYVCIELGLQSMDDAILERINRGHTLDEYLRTVDRIAGRGIALCTHLIYGFPGETREGFLKTAHLLAGLPVDSVKLHQLHAVQGTRLAELYLRREFVPITLAEYVTTACDFLELLPPRIAVQRLYGSAPLAIRVAPTWNLRNNQMWYAIVNELRRRGTWQGCRLDREQCRAGNL</sequence>
<dbReference type="GO" id="GO:0046872">
    <property type="term" value="F:metal ion binding"/>
    <property type="evidence" value="ECO:0007669"/>
    <property type="project" value="UniProtKB-KW"/>
</dbReference>
<dbReference type="GO" id="GO:0051539">
    <property type="term" value="F:4 iron, 4 sulfur cluster binding"/>
    <property type="evidence" value="ECO:0007669"/>
    <property type="project" value="UniProtKB-KW"/>
</dbReference>
<dbReference type="PROSITE" id="PS51918">
    <property type="entry name" value="RADICAL_SAM"/>
    <property type="match status" value="1"/>
</dbReference>
<feature type="domain" description="Radical SAM core" evidence="7">
    <location>
        <begin position="22"/>
        <end position="269"/>
    </location>
</feature>
<gene>
    <name evidence="8" type="ORF">SE37_00745</name>
</gene>
<accession>A0A0C1QSM2</accession>
<keyword evidence="6" id="KW-0411">Iron-sulfur</keyword>
<evidence type="ECO:0000256" key="6">
    <source>
        <dbReference type="ARBA" id="ARBA00023014"/>
    </source>
</evidence>
<dbReference type="SFLD" id="SFLDG01091">
    <property type="entry name" value="uncharacterized_CHP01210-like"/>
    <property type="match status" value="1"/>
</dbReference>
<evidence type="ECO:0000313" key="9">
    <source>
        <dbReference type="Proteomes" id="UP000031433"/>
    </source>
</evidence>
<dbReference type="Pfam" id="PF04055">
    <property type="entry name" value="Radical_SAM"/>
    <property type="match status" value="1"/>
</dbReference>
<comment type="cofactor">
    <cofactor evidence="1">
        <name>[4Fe-4S] cluster</name>
        <dbReference type="ChEBI" id="CHEBI:49883"/>
    </cofactor>
</comment>
<name>A0A0C1QSM2_9BACT</name>
<evidence type="ECO:0000313" key="8">
    <source>
        <dbReference type="EMBL" id="KIE41266.1"/>
    </source>
</evidence>
<dbReference type="InterPro" id="IPR005911">
    <property type="entry name" value="YhcC-like"/>
</dbReference>
<dbReference type="InterPro" id="IPR007197">
    <property type="entry name" value="rSAM"/>
</dbReference>
<dbReference type="SFLD" id="SFLDS00029">
    <property type="entry name" value="Radical_SAM"/>
    <property type="match status" value="1"/>
</dbReference>
<dbReference type="InterPro" id="IPR023404">
    <property type="entry name" value="rSAM_horseshoe"/>
</dbReference>
<evidence type="ECO:0000256" key="1">
    <source>
        <dbReference type="ARBA" id="ARBA00001966"/>
    </source>
</evidence>
<dbReference type="Pfam" id="PF16199">
    <property type="entry name" value="Radical_SAM_C"/>
    <property type="match status" value="1"/>
</dbReference>
<organism evidence="8 9">
    <name type="scientific">Geobacter soli</name>
    <dbReference type="NCBI Taxonomy" id="1510391"/>
    <lineage>
        <taxon>Bacteria</taxon>
        <taxon>Pseudomonadati</taxon>
        <taxon>Thermodesulfobacteriota</taxon>
        <taxon>Desulfuromonadia</taxon>
        <taxon>Geobacterales</taxon>
        <taxon>Geobacteraceae</taxon>
        <taxon>Geobacter</taxon>
    </lineage>
</organism>
<dbReference type="NCBIfam" id="TIGR01212">
    <property type="entry name" value="TIGR01212 family radical SAM protein"/>
    <property type="match status" value="1"/>
</dbReference>
<evidence type="ECO:0000256" key="4">
    <source>
        <dbReference type="ARBA" id="ARBA00022723"/>
    </source>
</evidence>
<keyword evidence="3" id="KW-0949">S-adenosyl-L-methionine</keyword>
<reference evidence="8 9" key="1">
    <citation type="submission" date="2015-01" db="EMBL/GenBank/DDBJ databases">
        <title>Genome sequence of the anaerobic bacterium Geobacter soli GSS01, a dissimilatory Fe(III) reducer from soil.</title>
        <authorList>
            <person name="Yang G."/>
            <person name="Zhou S."/>
        </authorList>
    </citation>
    <scope>NUCLEOTIDE SEQUENCE [LARGE SCALE GENOMIC DNA]</scope>
    <source>
        <strain evidence="8 9">GSS01</strain>
    </source>
</reference>
<dbReference type="Gene3D" id="3.80.30.20">
    <property type="entry name" value="tm_1862 like domain"/>
    <property type="match status" value="1"/>
</dbReference>
<dbReference type="SFLD" id="SFLDG01086">
    <property type="entry name" value="elongater_protein-like"/>
    <property type="match status" value="1"/>
</dbReference>
<keyword evidence="9" id="KW-1185">Reference proteome</keyword>
<dbReference type="InterPro" id="IPR006638">
    <property type="entry name" value="Elp3/MiaA/NifB-like_rSAM"/>
</dbReference>
<comment type="caution">
    <text evidence="8">The sequence shown here is derived from an EMBL/GenBank/DDBJ whole genome shotgun (WGS) entry which is preliminary data.</text>
</comment>
<dbReference type="InterPro" id="IPR039661">
    <property type="entry name" value="ELP3"/>
</dbReference>
<dbReference type="EMBL" id="JXBL01000001">
    <property type="protein sequence ID" value="KIE41266.1"/>
    <property type="molecule type" value="Genomic_DNA"/>
</dbReference>
<dbReference type="SMART" id="SM00729">
    <property type="entry name" value="Elp3"/>
    <property type="match status" value="1"/>
</dbReference>
<dbReference type="PANTHER" id="PTHR11135">
    <property type="entry name" value="HISTONE ACETYLTRANSFERASE-RELATED"/>
    <property type="match status" value="1"/>
</dbReference>
<evidence type="ECO:0000259" key="7">
    <source>
        <dbReference type="PROSITE" id="PS51918"/>
    </source>
</evidence>
<evidence type="ECO:0000256" key="5">
    <source>
        <dbReference type="ARBA" id="ARBA00023004"/>
    </source>
</evidence>
<dbReference type="InterPro" id="IPR032432">
    <property type="entry name" value="Radical_SAM_C"/>
</dbReference>
<keyword evidence="2" id="KW-0004">4Fe-4S</keyword>
<evidence type="ECO:0000256" key="2">
    <source>
        <dbReference type="ARBA" id="ARBA00022485"/>
    </source>
</evidence>
<dbReference type="GO" id="GO:0003824">
    <property type="term" value="F:catalytic activity"/>
    <property type="evidence" value="ECO:0007669"/>
    <property type="project" value="InterPro"/>
</dbReference>
<keyword evidence="5" id="KW-0408">Iron</keyword>